<dbReference type="EMBL" id="ML977557">
    <property type="protein sequence ID" value="KAF2007547.1"/>
    <property type="molecule type" value="Genomic_DNA"/>
</dbReference>
<keyword evidence="4" id="KW-0443">Lipid metabolism</keyword>
<feature type="compositionally biased region" description="Basic residues" evidence="8">
    <location>
        <begin position="1096"/>
        <end position="1108"/>
    </location>
</feature>
<dbReference type="PANTHER" id="PTHR24185:SF1">
    <property type="entry name" value="CALCIUM-INDEPENDENT PHOSPHOLIPASE A2-GAMMA"/>
    <property type="match status" value="1"/>
</dbReference>
<evidence type="ECO:0000256" key="8">
    <source>
        <dbReference type="SAM" id="MobiDB-lite"/>
    </source>
</evidence>
<evidence type="ECO:0000256" key="1">
    <source>
        <dbReference type="ARBA" id="ARBA00013278"/>
    </source>
</evidence>
<evidence type="ECO:0000256" key="3">
    <source>
        <dbReference type="ARBA" id="ARBA00022963"/>
    </source>
</evidence>
<dbReference type="GO" id="GO:0019369">
    <property type="term" value="P:arachidonate metabolic process"/>
    <property type="evidence" value="ECO:0007669"/>
    <property type="project" value="TreeGrafter"/>
</dbReference>
<dbReference type="InterPro" id="IPR036770">
    <property type="entry name" value="Ankyrin_rpt-contain_sf"/>
</dbReference>
<evidence type="ECO:0000256" key="5">
    <source>
        <dbReference type="ARBA" id="ARBA00023422"/>
    </source>
</evidence>
<dbReference type="GO" id="GO:0046486">
    <property type="term" value="P:glycerolipid metabolic process"/>
    <property type="evidence" value="ECO:0007669"/>
    <property type="project" value="UniProtKB-ARBA"/>
</dbReference>
<comment type="catalytic activity">
    <reaction evidence="5">
        <text>a 1,2-diacyl-sn-glycero-3-phosphocholine + H2O = a 1-acyl-sn-glycero-3-phosphocholine + a fatty acid + H(+)</text>
        <dbReference type="Rhea" id="RHEA:15801"/>
        <dbReference type="ChEBI" id="CHEBI:15377"/>
        <dbReference type="ChEBI" id="CHEBI:15378"/>
        <dbReference type="ChEBI" id="CHEBI:28868"/>
        <dbReference type="ChEBI" id="CHEBI:57643"/>
        <dbReference type="ChEBI" id="CHEBI:58168"/>
        <dbReference type="EC" id="3.1.1.4"/>
    </reaction>
    <physiologicalReaction direction="left-to-right" evidence="5">
        <dbReference type="Rhea" id="RHEA:15802"/>
    </physiologicalReaction>
</comment>
<dbReference type="SMART" id="SM00248">
    <property type="entry name" value="ANK"/>
    <property type="match status" value="2"/>
</dbReference>
<feature type="short sequence motif" description="GXGXXG" evidence="7">
    <location>
        <begin position="13"/>
        <end position="18"/>
    </location>
</feature>
<dbReference type="Proteomes" id="UP000799779">
    <property type="component" value="Unassembled WGS sequence"/>
</dbReference>
<dbReference type="EC" id="3.1.1.4" evidence="1"/>
<evidence type="ECO:0000313" key="10">
    <source>
        <dbReference type="EMBL" id="KAF2007547.1"/>
    </source>
</evidence>
<dbReference type="InterPro" id="IPR002110">
    <property type="entry name" value="Ankyrin_rpt"/>
</dbReference>
<keyword evidence="2" id="KW-0378">Hydrolase</keyword>
<evidence type="ECO:0000256" key="4">
    <source>
        <dbReference type="ARBA" id="ARBA00023098"/>
    </source>
</evidence>
<feature type="compositionally biased region" description="Polar residues" evidence="8">
    <location>
        <begin position="1069"/>
        <end position="1095"/>
    </location>
</feature>
<evidence type="ECO:0000313" key="11">
    <source>
        <dbReference type="Proteomes" id="UP000799779"/>
    </source>
</evidence>
<dbReference type="Pfam" id="PF00023">
    <property type="entry name" value="Ank"/>
    <property type="match status" value="1"/>
</dbReference>
<dbReference type="GO" id="GO:0016020">
    <property type="term" value="C:membrane"/>
    <property type="evidence" value="ECO:0007669"/>
    <property type="project" value="TreeGrafter"/>
</dbReference>
<gene>
    <name evidence="10" type="ORF">P154DRAFT_614874</name>
</gene>
<protein>
    <recommendedName>
        <fullName evidence="1">phospholipase A2</fullName>
        <ecNumber evidence="1">3.1.1.4</ecNumber>
    </recommendedName>
</protein>
<name>A0A6A5X3S1_9PLEO</name>
<dbReference type="InterPro" id="IPR016035">
    <property type="entry name" value="Acyl_Trfase/lysoPLipase"/>
</dbReference>
<accession>A0A6A5X3S1</accession>
<dbReference type="AlphaFoldDB" id="A0A6A5X3S1"/>
<feature type="domain" description="PNPLA" evidence="9">
    <location>
        <begin position="9"/>
        <end position="251"/>
    </location>
</feature>
<evidence type="ECO:0000256" key="7">
    <source>
        <dbReference type="PROSITE-ProRule" id="PRU01161"/>
    </source>
</evidence>
<dbReference type="SUPFAM" id="SSF52151">
    <property type="entry name" value="FabD/lysophospholipase-like"/>
    <property type="match status" value="1"/>
</dbReference>
<reference evidence="10" key="1">
    <citation type="journal article" date="2020" name="Stud. Mycol.">
        <title>101 Dothideomycetes genomes: a test case for predicting lifestyles and emergence of pathogens.</title>
        <authorList>
            <person name="Haridas S."/>
            <person name="Albert R."/>
            <person name="Binder M."/>
            <person name="Bloem J."/>
            <person name="Labutti K."/>
            <person name="Salamov A."/>
            <person name="Andreopoulos B."/>
            <person name="Baker S."/>
            <person name="Barry K."/>
            <person name="Bills G."/>
            <person name="Bluhm B."/>
            <person name="Cannon C."/>
            <person name="Castanera R."/>
            <person name="Culley D."/>
            <person name="Daum C."/>
            <person name="Ezra D."/>
            <person name="Gonzalez J."/>
            <person name="Henrissat B."/>
            <person name="Kuo A."/>
            <person name="Liang C."/>
            <person name="Lipzen A."/>
            <person name="Lutzoni F."/>
            <person name="Magnuson J."/>
            <person name="Mondo S."/>
            <person name="Nolan M."/>
            <person name="Ohm R."/>
            <person name="Pangilinan J."/>
            <person name="Park H.-J."/>
            <person name="Ramirez L."/>
            <person name="Alfaro M."/>
            <person name="Sun H."/>
            <person name="Tritt A."/>
            <person name="Yoshinaga Y."/>
            <person name="Zwiers L.-H."/>
            <person name="Turgeon B."/>
            <person name="Goodwin S."/>
            <person name="Spatafora J."/>
            <person name="Crous P."/>
            <person name="Grigoriev I."/>
        </authorList>
    </citation>
    <scope>NUCLEOTIDE SEQUENCE</scope>
    <source>
        <strain evidence="10">CBS 123094</strain>
    </source>
</reference>
<dbReference type="Gene3D" id="3.40.1090.10">
    <property type="entry name" value="Cytosolic phospholipase A2 catalytic domain"/>
    <property type="match status" value="1"/>
</dbReference>
<evidence type="ECO:0000259" key="9">
    <source>
        <dbReference type="PROSITE" id="PS51635"/>
    </source>
</evidence>
<keyword evidence="11" id="KW-1185">Reference proteome</keyword>
<dbReference type="PANTHER" id="PTHR24185">
    <property type="entry name" value="CALCIUM-INDEPENDENT PHOSPHOLIPASE A2-GAMMA"/>
    <property type="match status" value="1"/>
</dbReference>
<evidence type="ECO:0000256" key="6">
    <source>
        <dbReference type="PROSITE-ProRule" id="PRU00023"/>
    </source>
</evidence>
<feature type="repeat" description="ANK" evidence="6">
    <location>
        <begin position="753"/>
        <end position="786"/>
    </location>
</feature>
<keyword evidence="3" id="KW-0442">Lipid degradation</keyword>
<dbReference type="SUPFAM" id="SSF48403">
    <property type="entry name" value="Ankyrin repeat"/>
    <property type="match status" value="1"/>
</dbReference>
<comment type="caution">
    <text evidence="7">Lacks conserved residue(s) required for the propagation of feature annotation.</text>
</comment>
<dbReference type="GO" id="GO:0047499">
    <property type="term" value="F:calcium-independent phospholipase A2 activity"/>
    <property type="evidence" value="ECO:0007669"/>
    <property type="project" value="TreeGrafter"/>
</dbReference>
<dbReference type="GO" id="GO:0016042">
    <property type="term" value="P:lipid catabolic process"/>
    <property type="evidence" value="ECO:0007669"/>
    <property type="project" value="UniProtKB-KW"/>
</dbReference>
<dbReference type="PROSITE" id="PS50088">
    <property type="entry name" value="ANK_REPEAT"/>
    <property type="match status" value="1"/>
</dbReference>
<evidence type="ECO:0000256" key="2">
    <source>
        <dbReference type="ARBA" id="ARBA00022801"/>
    </source>
</evidence>
<dbReference type="InterPro" id="IPR002641">
    <property type="entry name" value="PNPLA_dom"/>
</dbReference>
<dbReference type="OrthoDB" id="1658288at2759"/>
<feature type="region of interest" description="Disordered" evidence="8">
    <location>
        <begin position="1069"/>
        <end position="1108"/>
    </location>
</feature>
<keyword evidence="6" id="KW-0040">ANK repeat</keyword>
<dbReference type="PROSITE" id="PS51635">
    <property type="entry name" value="PNPLA"/>
    <property type="match status" value="1"/>
</dbReference>
<dbReference type="Gene3D" id="1.25.40.20">
    <property type="entry name" value="Ankyrin repeat-containing domain"/>
    <property type="match status" value="1"/>
</dbReference>
<sequence length="1108" mass="122531">MAHPGVRMLSLDGGGTRGLVALSVLRELMNRVIPEGGGNCRPSQYFDLIAGTGLAGLCALLFSRFNYTVDEAIEFSQDLSKKLDDVVDLRKKIVHRTLEEDLEDWIECIQEYNDPKEQIEGLRQGIVQDCWSAMIQKNVVDGLERYIHMVNEKFDYKRVDGQIEVGRSKAFVVASESKGYDTSGGVSESRQYHVPILHRTYECRHGKSTYTLYAIGLGTVASPGVMKPGVTFPNFLATGSHSAHNPVHLILDESRKLWPGIRVSALISIGTGSFDIERSILNPLVQDTGKACQKIADKNKEVARDIERHVLPFDKGIASAYFRFDNEKVNTFFESTQVHRIAEEARQWMGAPKQATKCSILSKIMGSSRYPDSPEDLIALSSLASLAHALGVSGYAFESIRISDIITNYILYESCSGADGSFRKLRIAAAAEGLSGTVLARYRAYAESSTLPNDLRSESAFLNDFIAFGHQANGGDRNPGQLQTIFDCVSATYYCLVTVGEKNHSEINSPRFSNYFKQLCAHIRLPSIDNPKFFGSLEDALQVSTISGLCQAAATQLLHGVKGLAYNGDFIRQIKPSVVTLPLGGASNMIVDPIANLLALLLEVRCWSSIFDTIVIALLNGRAKEGCQWSLTNLALRRCEAANPDLSPSLDESKALATCSEFLYSQAAAWRSKSHSMIIPCVQNGWFSLIRKSLWSQELTSTDVMERSSDFNQQTDIAFKFAAQAGHPYMMKRMVECVGIDYWKRMINQGNAEGLTAIHLACQHRAPKEIFRLLQICGGDVNARCHAGRTPLSYCFPDQALLPSVYQNVLDLISAHQLPTTASLEKPKVWDGNRNCNSIDPRAYDFRVIVNHLLGRNANISISDNEGMTPLHRAAKKGWGDVLEVFFMHHHGDLDTWQKQCLTIRDNNDRTVLDYARMAGERGDIQGREDTIIAEMGKLQILVSPKGHMAIAQLSDVWRTMPVDRPRLPTPEPTSHPVYPAPSSTPVLPQQPTFFPAPYVYHDPAPPADSNLQMPTPSSRLLPSEVYRNPAFATSATPSANTAPARQMAEQPRFPQPYVYSDPVTSSAISTNSSWGSDSRANTLVSKGSETTATSRRSRLLQKFVGKK</sequence>
<proteinExistence type="predicted"/>
<organism evidence="10 11">
    <name type="scientific">Amniculicola lignicola CBS 123094</name>
    <dbReference type="NCBI Taxonomy" id="1392246"/>
    <lineage>
        <taxon>Eukaryota</taxon>
        <taxon>Fungi</taxon>
        <taxon>Dikarya</taxon>
        <taxon>Ascomycota</taxon>
        <taxon>Pezizomycotina</taxon>
        <taxon>Dothideomycetes</taxon>
        <taxon>Pleosporomycetidae</taxon>
        <taxon>Pleosporales</taxon>
        <taxon>Amniculicolaceae</taxon>
        <taxon>Amniculicola</taxon>
    </lineage>
</organism>